<reference evidence="3 4" key="1">
    <citation type="submission" date="2020-08" db="EMBL/GenBank/DDBJ databases">
        <title>Stenotrophomonas tumulicola JCM 30961.</title>
        <authorList>
            <person name="Deng Y."/>
        </authorList>
    </citation>
    <scope>NUCLEOTIDE SEQUENCE [LARGE SCALE GENOMIC DNA]</scope>
    <source>
        <strain evidence="3 4">JCM 30961</strain>
    </source>
</reference>
<dbReference type="InterPro" id="IPR036938">
    <property type="entry name" value="PAP2/HPO_sf"/>
</dbReference>
<keyword evidence="1" id="KW-0812">Transmembrane</keyword>
<feature type="transmembrane region" description="Helical" evidence="1">
    <location>
        <begin position="126"/>
        <end position="144"/>
    </location>
</feature>
<dbReference type="RefSeq" id="WP_182342113.1">
    <property type="nucleotide sequence ID" value="NZ_JACGXS010000016.1"/>
</dbReference>
<evidence type="ECO:0000259" key="2">
    <source>
        <dbReference type="Pfam" id="PF01569"/>
    </source>
</evidence>
<evidence type="ECO:0000313" key="3">
    <source>
        <dbReference type="EMBL" id="MBA8683764.1"/>
    </source>
</evidence>
<dbReference type="Proteomes" id="UP000547058">
    <property type="component" value="Unassembled WGS sequence"/>
</dbReference>
<sequence length="200" mass="21011">MQSIWHILSLLGDSRALLPTASILIGAGLWQMHRWPARWALGLATLGGVVLSSKLAFLGWGVGIAWIDFTGFSGHAAVSAAIWPVVFYMATPGRVPAHWGALAGLLLAAGIAYSRLPLGAHSLSEVFSGWILGALTSTSTLAAAQAQGRIPARWLALALAIGTCVPIAFPQLHTHQLVVTLAKALSGSVKEFDRAALHQP</sequence>
<feature type="transmembrane region" description="Helical" evidence="1">
    <location>
        <begin position="72"/>
        <end position="90"/>
    </location>
</feature>
<accession>A0A7W3IKJ2</accession>
<keyword evidence="1" id="KW-0472">Membrane</keyword>
<name>A0A7W3IKJ2_9GAMM</name>
<feature type="transmembrane region" description="Helical" evidence="1">
    <location>
        <begin position="151"/>
        <end position="169"/>
    </location>
</feature>
<proteinExistence type="predicted"/>
<dbReference type="SUPFAM" id="SSF48317">
    <property type="entry name" value="Acid phosphatase/Vanadium-dependent haloperoxidase"/>
    <property type="match status" value="1"/>
</dbReference>
<evidence type="ECO:0000313" key="4">
    <source>
        <dbReference type="Proteomes" id="UP000547058"/>
    </source>
</evidence>
<gene>
    <name evidence="3" type="ORF">H4O11_18325</name>
</gene>
<feature type="domain" description="Phosphatidic acid phosphatase type 2/haloperoxidase" evidence="2">
    <location>
        <begin position="72"/>
        <end position="146"/>
    </location>
</feature>
<dbReference type="AlphaFoldDB" id="A0A7W3IKJ2"/>
<feature type="transmembrane region" description="Helical" evidence="1">
    <location>
        <begin position="97"/>
        <end position="114"/>
    </location>
</feature>
<dbReference type="Pfam" id="PF01569">
    <property type="entry name" value="PAP2"/>
    <property type="match status" value="1"/>
</dbReference>
<comment type="caution">
    <text evidence="3">The sequence shown here is derived from an EMBL/GenBank/DDBJ whole genome shotgun (WGS) entry which is preliminary data.</text>
</comment>
<keyword evidence="1" id="KW-1133">Transmembrane helix</keyword>
<organism evidence="3 4">
    <name type="scientific">Stenotrophomonas tumulicola</name>
    <dbReference type="NCBI Taxonomy" id="1685415"/>
    <lineage>
        <taxon>Bacteria</taxon>
        <taxon>Pseudomonadati</taxon>
        <taxon>Pseudomonadota</taxon>
        <taxon>Gammaproteobacteria</taxon>
        <taxon>Lysobacterales</taxon>
        <taxon>Lysobacteraceae</taxon>
        <taxon>Stenotrophomonas</taxon>
    </lineage>
</organism>
<feature type="transmembrane region" description="Helical" evidence="1">
    <location>
        <begin position="39"/>
        <end position="66"/>
    </location>
</feature>
<dbReference type="Gene3D" id="1.20.144.10">
    <property type="entry name" value="Phosphatidic acid phosphatase type 2/haloperoxidase"/>
    <property type="match status" value="1"/>
</dbReference>
<dbReference type="EMBL" id="JACGXS010000016">
    <property type="protein sequence ID" value="MBA8683764.1"/>
    <property type="molecule type" value="Genomic_DNA"/>
</dbReference>
<keyword evidence="4" id="KW-1185">Reference proteome</keyword>
<dbReference type="InterPro" id="IPR000326">
    <property type="entry name" value="PAP2/HPO"/>
</dbReference>
<feature type="transmembrane region" description="Helical" evidence="1">
    <location>
        <begin position="16"/>
        <end position="32"/>
    </location>
</feature>
<protein>
    <submittedName>
        <fullName evidence="3">Phosphatase PAP2 family protein</fullName>
    </submittedName>
</protein>
<evidence type="ECO:0000256" key="1">
    <source>
        <dbReference type="SAM" id="Phobius"/>
    </source>
</evidence>